<evidence type="ECO:0000256" key="6">
    <source>
        <dbReference type="ARBA" id="ARBA00022687"/>
    </source>
</evidence>
<evidence type="ECO:0000256" key="4">
    <source>
        <dbReference type="ARBA" id="ARBA00022525"/>
    </source>
</evidence>
<evidence type="ECO:0000256" key="7">
    <source>
        <dbReference type="ARBA" id="ARBA00023157"/>
    </source>
</evidence>
<dbReference type="PANTHER" id="PTHR12027">
    <property type="entry name" value="WNT RELATED"/>
    <property type="match status" value="1"/>
</dbReference>
<dbReference type="STRING" id="31033.ENSTRUP00000029938"/>
<dbReference type="GO" id="GO:0060070">
    <property type="term" value="P:canonical Wnt signaling pathway"/>
    <property type="evidence" value="ECO:0007669"/>
    <property type="project" value="TreeGrafter"/>
</dbReference>
<dbReference type="PRINTS" id="PR01895">
    <property type="entry name" value="WNT16PROTEIN"/>
</dbReference>
<dbReference type="FunFam" id="3.30.2460.20:FF:000001">
    <property type="entry name" value="Wnt homolog"/>
    <property type="match status" value="1"/>
</dbReference>
<comment type="similarity">
    <text evidence="2 9">Belongs to the Wnt family.</text>
</comment>
<dbReference type="GO" id="GO:1902036">
    <property type="term" value="P:regulation of hematopoietic stem cell differentiation"/>
    <property type="evidence" value="ECO:0007669"/>
    <property type="project" value="Ensembl"/>
</dbReference>
<organism evidence="10 11">
    <name type="scientific">Takifugu rubripes</name>
    <name type="common">Japanese pufferfish</name>
    <name type="synonym">Fugu rubripes</name>
    <dbReference type="NCBI Taxonomy" id="31033"/>
    <lineage>
        <taxon>Eukaryota</taxon>
        <taxon>Metazoa</taxon>
        <taxon>Chordata</taxon>
        <taxon>Craniata</taxon>
        <taxon>Vertebrata</taxon>
        <taxon>Euteleostomi</taxon>
        <taxon>Actinopterygii</taxon>
        <taxon>Neopterygii</taxon>
        <taxon>Teleostei</taxon>
        <taxon>Neoteleostei</taxon>
        <taxon>Acanthomorphata</taxon>
        <taxon>Eupercaria</taxon>
        <taxon>Tetraodontiformes</taxon>
        <taxon>Tetradontoidea</taxon>
        <taxon>Tetraodontidae</taxon>
        <taxon>Takifugu</taxon>
    </lineage>
</organism>
<keyword evidence="6 9" id="KW-0879">Wnt signaling pathway</keyword>
<evidence type="ECO:0000256" key="9">
    <source>
        <dbReference type="RuleBase" id="RU003500"/>
    </source>
</evidence>
<keyword evidence="3 9" id="KW-0217">Developmental protein</keyword>
<dbReference type="PANTHER" id="PTHR12027:SF70">
    <property type="entry name" value="PROTEIN WNT-16"/>
    <property type="match status" value="1"/>
</dbReference>
<keyword evidence="5" id="KW-0272">Extracellular matrix</keyword>
<dbReference type="Gene3D" id="3.30.2460.20">
    <property type="match status" value="1"/>
</dbReference>
<dbReference type="GO" id="GO:0060828">
    <property type="term" value="P:regulation of canonical Wnt signaling pathway"/>
    <property type="evidence" value="ECO:0007669"/>
    <property type="project" value="Ensembl"/>
</dbReference>
<dbReference type="GO" id="GO:0030282">
    <property type="term" value="P:bone mineralization"/>
    <property type="evidence" value="ECO:0007669"/>
    <property type="project" value="Ensembl"/>
</dbReference>
<dbReference type="Pfam" id="PF00110">
    <property type="entry name" value="wnt"/>
    <property type="match status" value="1"/>
</dbReference>
<evidence type="ECO:0000256" key="8">
    <source>
        <dbReference type="ARBA" id="ARBA00023288"/>
    </source>
</evidence>
<dbReference type="FunCoup" id="H2TZ29">
    <property type="interactions" value="367"/>
</dbReference>
<dbReference type="GeneTree" id="ENSGT00940000157480"/>
<dbReference type="InParanoid" id="H2TZ29"/>
<dbReference type="CDD" id="cd19344">
    <property type="entry name" value="Wnt_Wnt16"/>
    <property type="match status" value="1"/>
</dbReference>
<keyword evidence="8" id="KW-0449">Lipoprotein</keyword>
<dbReference type="OMA" id="TCWLQMP"/>
<dbReference type="GO" id="GO:0005615">
    <property type="term" value="C:extracellular space"/>
    <property type="evidence" value="ECO:0007669"/>
    <property type="project" value="TreeGrafter"/>
</dbReference>
<sequence length="333" mass="37471">CLSPELVSLRRLGVTSVGVPEQLNCSHVPLSPRQKSLCQKKFFLLPSIQDGARIAISECQNQFRHERWNCSISQNPSVFGHELTSGTKETAFIHAIMAAGLVHAVTIFCSHGNITECVCEGRLGGRGMAEESWHWGGCSEHIRYGTWFSRKFLDGAVRNMSASKGGFTLAVMNQHNSEVGRQAVHRLMPTHCRCHGVSGSCAVKTCWKTVAAFERVGEYLKERYEQSLQVRSPSRKKVRKDRLHLPIDRQQLVFINKSPNYCVENHQRGVAGTRGRRCNRASGGPDGCNLLCCGRGYNTHVVRHVQRCDCKFVWCCYVRCRRCESMNDTHTCK</sequence>
<dbReference type="InterPro" id="IPR018161">
    <property type="entry name" value="Wnt_CS"/>
</dbReference>
<dbReference type="GO" id="GO:0030500">
    <property type="term" value="P:regulation of bone mineralization"/>
    <property type="evidence" value="ECO:0007669"/>
    <property type="project" value="Ensembl"/>
</dbReference>
<comment type="subcellular location">
    <subcellularLocation>
        <location evidence="1 9">Secreted</location>
        <location evidence="1 9">Extracellular space</location>
        <location evidence="1 9">Extracellular matrix</location>
    </subcellularLocation>
</comment>
<reference evidence="10" key="2">
    <citation type="submission" date="2025-08" db="UniProtKB">
        <authorList>
            <consortium name="Ensembl"/>
        </authorList>
    </citation>
    <scope>IDENTIFICATION</scope>
</reference>
<evidence type="ECO:0000256" key="1">
    <source>
        <dbReference type="ARBA" id="ARBA00004498"/>
    </source>
</evidence>
<evidence type="ECO:0000256" key="5">
    <source>
        <dbReference type="ARBA" id="ARBA00022530"/>
    </source>
</evidence>
<dbReference type="GO" id="GO:0072498">
    <property type="term" value="P:embryonic skeletal joint development"/>
    <property type="evidence" value="ECO:0007669"/>
    <property type="project" value="Ensembl"/>
</dbReference>
<dbReference type="HOGENOM" id="CLU_033039_1_0_1"/>
<protein>
    <recommendedName>
        <fullName evidence="9">Protein Wnt</fullName>
    </recommendedName>
</protein>
<dbReference type="InterPro" id="IPR043158">
    <property type="entry name" value="Wnt_C"/>
</dbReference>
<dbReference type="Ensembl" id="ENSTRUT00000030055.3">
    <property type="protein sequence ID" value="ENSTRUP00000029938.3"/>
    <property type="gene ID" value="ENSTRUG00000011840.3"/>
</dbReference>
<dbReference type="InterPro" id="IPR013304">
    <property type="entry name" value="Wnt16"/>
</dbReference>
<evidence type="ECO:0000256" key="3">
    <source>
        <dbReference type="ARBA" id="ARBA00022473"/>
    </source>
</evidence>
<dbReference type="GO" id="GO:0060349">
    <property type="term" value="P:bone morphogenesis"/>
    <property type="evidence" value="ECO:0007669"/>
    <property type="project" value="Ensembl"/>
</dbReference>
<dbReference type="AlphaFoldDB" id="H2TZ29"/>
<keyword evidence="7" id="KW-1015">Disulfide bond</keyword>
<dbReference type="GO" id="GO:0005109">
    <property type="term" value="F:frizzled binding"/>
    <property type="evidence" value="ECO:0007669"/>
    <property type="project" value="TreeGrafter"/>
</dbReference>
<dbReference type="SMART" id="SM00097">
    <property type="entry name" value="WNT1"/>
    <property type="match status" value="1"/>
</dbReference>
<evidence type="ECO:0000313" key="10">
    <source>
        <dbReference type="Ensembl" id="ENSTRUP00000029938.3"/>
    </source>
</evidence>
<dbReference type="GO" id="GO:0005125">
    <property type="term" value="F:cytokine activity"/>
    <property type="evidence" value="ECO:0007669"/>
    <property type="project" value="TreeGrafter"/>
</dbReference>
<dbReference type="GO" id="GO:0030182">
    <property type="term" value="P:neuron differentiation"/>
    <property type="evidence" value="ECO:0007669"/>
    <property type="project" value="TreeGrafter"/>
</dbReference>
<evidence type="ECO:0000256" key="2">
    <source>
        <dbReference type="ARBA" id="ARBA00005683"/>
    </source>
</evidence>
<dbReference type="PROSITE" id="PS00246">
    <property type="entry name" value="WNT1"/>
    <property type="match status" value="1"/>
</dbReference>
<proteinExistence type="inferred from homology"/>
<dbReference type="eggNOG" id="KOG3913">
    <property type="taxonomic scope" value="Eukaryota"/>
</dbReference>
<gene>
    <name evidence="10" type="primary">wnt16</name>
</gene>
<reference evidence="10 11" key="1">
    <citation type="journal article" date="2011" name="Genome Biol. Evol.">
        <title>Integration of the genetic map and genome assembly of fugu facilitates insights into distinct features of genome evolution in teleosts and mammals.</title>
        <authorList>
            <person name="Kai W."/>
            <person name="Kikuchi K."/>
            <person name="Tohari S."/>
            <person name="Chew A.K."/>
            <person name="Tay A."/>
            <person name="Fujiwara A."/>
            <person name="Hosoya S."/>
            <person name="Suetake H."/>
            <person name="Naruse K."/>
            <person name="Brenner S."/>
            <person name="Suzuki Y."/>
            <person name="Venkatesh B."/>
        </authorList>
    </citation>
    <scope>NUCLEOTIDE SEQUENCE [LARGE SCALE GENOMIC DNA]</scope>
</reference>
<evidence type="ECO:0000313" key="11">
    <source>
        <dbReference type="Proteomes" id="UP000005226"/>
    </source>
</evidence>
<comment type="function">
    <text evidence="9">Ligand for members of the frizzled family of seven transmembrane receptors.</text>
</comment>
<accession>H2TZ29</accession>
<name>H2TZ29_TAKRU</name>
<dbReference type="Proteomes" id="UP000005226">
    <property type="component" value="Chromosome 18"/>
</dbReference>
<dbReference type="InterPro" id="IPR005817">
    <property type="entry name" value="Wnt"/>
</dbReference>
<dbReference type="PRINTS" id="PR01349">
    <property type="entry name" value="WNTPROTEIN"/>
</dbReference>
<dbReference type="GO" id="GO:0007219">
    <property type="term" value="P:Notch signaling pathway"/>
    <property type="evidence" value="ECO:0007669"/>
    <property type="project" value="Ensembl"/>
</dbReference>
<keyword evidence="11" id="KW-1185">Reference proteome</keyword>
<keyword evidence="4" id="KW-0964">Secreted</keyword>
<dbReference type="GO" id="GO:1990523">
    <property type="term" value="P:bone regeneration"/>
    <property type="evidence" value="ECO:0007669"/>
    <property type="project" value="Ensembl"/>
</dbReference>
<reference evidence="10" key="3">
    <citation type="submission" date="2025-09" db="UniProtKB">
        <authorList>
            <consortium name="Ensembl"/>
        </authorList>
    </citation>
    <scope>IDENTIFICATION</scope>
</reference>
<dbReference type="GO" id="GO:0060218">
    <property type="term" value="P:hematopoietic stem cell differentiation"/>
    <property type="evidence" value="ECO:0007669"/>
    <property type="project" value="Ensembl"/>
</dbReference>
<dbReference type="GO" id="GO:0045165">
    <property type="term" value="P:cell fate commitment"/>
    <property type="evidence" value="ECO:0007669"/>
    <property type="project" value="TreeGrafter"/>
</dbReference>